<evidence type="ECO:0000256" key="2">
    <source>
        <dbReference type="ARBA" id="ARBA00007343"/>
    </source>
</evidence>
<feature type="transmembrane region" description="Helical" evidence="17">
    <location>
        <begin position="815"/>
        <end position="834"/>
    </location>
</feature>
<dbReference type="GO" id="GO:0007189">
    <property type="term" value="P:adenylate cyclase-activating G protein-coupled receptor signaling pathway"/>
    <property type="evidence" value="ECO:0007669"/>
    <property type="project" value="TreeGrafter"/>
</dbReference>
<evidence type="ECO:0000256" key="1">
    <source>
        <dbReference type="ARBA" id="ARBA00004651"/>
    </source>
</evidence>
<dbReference type="InterPro" id="IPR001740">
    <property type="entry name" value="GPCR_2_EMR1-like_rcpt"/>
</dbReference>
<dbReference type="PANTHER" id="PTHR12011">
    <property type="entry name" value="ADHESION G-PROTEIN COUPLED RECEPTOR"/>
    <property type="match status" value="1"/>
</dbReference>
<dbReference type="Gene3D" id="2.60.220.50">
    <property type="match status" value="1"/>
</dbReference>
<dbReference type="GeneID" id="101345977"/>
<dbReference type="PROSITE" id="PS00650">
    <property type="entry name" value="G_PROTEIN_RECEP_F2_2"/>
    <property type="match status" value="1"/>
</dbReference>
<feature type="transmembrane region" description="Helical" evidence="17">
    <location>
        <begin position="686"/>
        <end position="710"/>
    </location>
</feature>
<dbReference type="RefSeq" id="XP_023589017.1">
    <property type="nucleotide sequence ID" value="XM_023733249.1"/>
</dbReference>
<sequence length="943" mass="105122">MGSTMGDKCEEKMHLLLLVSFLFWHLGCSAMWGPNVISGPEGNSLTVLCHYDPGWETHYKWWCRGAVWSSCKILVKTTGSEQEVKEGHVSIRDNHKQRIFTVTIEKVTEDDADLYWCGIERVGTDLGVLVKVSIDSDQEFDPINLKVKNQKGKLNAVIVNCQSSLEANGNITALTSAPMRLTHISRGDDLRAILLNCHPTLTINGEKTDPNSANMDLKDINLEGEQRFVFGSCQPPLEDSGKITDPNSASMYLTVIPEKGKPRAVIVSCKPLLEANWKIFAPTCAPMNFILIYQESVPYTLIMNCQHPKEINRNITALTSAPTDFTVFTDTPEVKPHSVVVTSQPPLETNGRTTASTYAPMDVTVITAEGKQHAVTVRRNPAQKDNGKINKNNSKEVQTSVDIWRNGGRARAWKQLNNIWNHGTKKDIAQMATQLLQEVVVTTWNEIFASPGKHENPELGIAYETNRCNETSKRIILEAGNNTMDIDCTHAFKETTRGQRDFALIVYRTLGDIVNGSFFSGRKGLQDVKLNSFVVSGTNDSEKKIYLSKPVFLTLKHTQPVGARTKHLCASWEGSKEGGRWSTKGCSHMGSNDSHTTCQCFHLPSFAVLMALTPKADSALAVITCVGLSLSLLCLLLAAFTFLLCRSIQNTSTSLHLQLSFCLFLAHLLFLVGIDKTEPEVLCSVIAGALHYLYLASFTWMLLEALQLFLTVRNFKVSNYTSEGRFKKNFMYPFGYGIPAVIVAVSAGVGHKNYGTNTHCWLKLDKSFIWSFMGPVATIILINLVFYFIILCILKSKVSSLSKEVSTVRNTRVMTFKTIAQLFILSCSWILGFFMVEAVGTTAGLVIAYIFIIINVLQGVLLFVLYCLLNHQVRMEYKKWFSGMRKGFEMESTELSHSTTHTKMEEPGKSSEFVQRRDTKNTTFAQPEPPTHLATVSSLKTEK</sequence>
<dbReference type="SUPFAM" id="SSF48726">
    <property type="entry name" value="Immunoglobulin"/>
    <property type="match status" value="1"/>
</dbReference>
<dbReference type="FunFam" id="2.60.40.10:FF:000370">
    <property type="entry name" value="CMRF35-like molecule 1"/>
    <property type="match status" value="1"/>
</dbReference>
<keyword evidence="13" id="KW-0675">Receptor</keyword>
<gene>
    <name evidence="22 23" type="primary">LOC101345977</name>
</gene>
<dbReference type="InterPro" id="IPR017983">
    <property type="entry name" value="GPCR_2_secretin-like_CS"/>
</dbReference>
<evidence type="ECO:0000256" key="4">
    <source>
        <dbReference type="ARBA" id="ARBA00022536"/>
    </source>
</evidence>
<dbReference type="InterPro" id="IPR017981">
    <property type="entry name" value="GPCR_2-like_7TM"/>
</dbReference>
<dbReference type="Pfam" id="PF07686">
    <property type="entry name" value="V-set"/>
    <property type="match status" value="1"/>
</dbReference>
<evidence type="ECO:0000256" key="17">
    <source>
        <dbReference type="SAM" id="Phobius"/>
    </source>
</evidence>
<evidence type="ECO:0000256" key="18">
    <source>
        <dbReference type="SAM" id="SignalP"/>
    </source>
</evidence>
<organism evidence="21 23">
    <name type="scientific">Trichechus manatus latirostris</name>
    <name type="common">Florida manatee</name>
    <dbReference type="NCBI Taxonomy" id="127582"/>
    <lineage>
        <taxon>Eukaryota</taxon>
        <taxon>Metazoa</taxon>
        <taxon>Chordata</taxon>
        <taxon>Craniata</taxon>
        <taxon>Vertebrata</taxon>
        <taxon>Euteleostomi</taxon>
        <taxon>Mammalia</taxon>
        <taxon>Eutheria</taxon>
        <taxon>Afrotheria</taxon>
        <taxon>Sirenia</taxon>
        <taxon>Trichechidae</taxon>
        <taxon>Trichechus</taxon>
    </lineage>
</organism>
<accession>A0A2Y9R3F7</accession>
<evidence type="ECO:0000256" key="10">
    <source>
        <dbReference type="ARBA" id="ARBA00023040"/>
    </source>
</evidence>
<evidence type="ECO:0000256" key="9">
    <source>
        <dbReference type="ARBA" id="ARBA00022989"/>
    </source>
</evidence>
<dbReference type="InterPro" id="IPR036179">
    <property type="entry name" value="Ig-like_dom_sf"/>
</dbReference>
<keyword evidence="11 17" id="KW-0472">Membrane</keyword>
<dbReference type="PRINTS" id="PR00249">
    <property type="entry name" value="GPCRSECRETIN"/>
</dbReference>
<keyword evidence="10" id="KW-0297">G-protein coupled receptor</keyword>
<feature type="domain" description="GAIN-B" evidence="19">
    <location>
        <begin position="457"/>
        <end position="616"/>
    </location>
</feature>
<keyword evidence="6 18" id="KW-0732">Signal</keyword>
<evidence type="ECO:0000256" key="16">
    <source>
        <dbReference type="SAM" id="MobiDB-lite"/>
    </source>
</evidence>
<comment type="subcellular location">
    <subcellularLocation>
        <location evidence="1">Cell membrane</location>
        <topology evidence="1">Multi-pass membrane protein</topology>
    </subcellularLocation>
</comment>
<dbReference type="AlphaFoldDB" id="A0A2Y9R3F7"/>
<evidence type="ECO:0000256" key="5">
    <source>
        <dbReference type="ARBA" id="ARBA00022692"/>
    </source>
</evidence>
<dbReference type="KEGG" id="tmu:101345977"/>
<feature type="transmembrane region" description="Helical" evidence="17">
    <location>
        <begin position="846"/>
        <end position="869"/>
    </location>
</feature>
<dbReference type="CDD" id="cd05716">
    <property type="entry name" value="IgV_pIgR_like"/>
    <property type="match status" value="1"/>
</dbReference>
<feature type="domain" description="G-protein coupled receptors family 2 profile 2" evidence="20">
    <location>
        <begin position="620"/>
        <end position="870"/>
    </location>
</feature>
<dbReference type="Gene3D" id="2.60.40.10">
    <property type="entry name" value="Immunoglobulins"/>
    <property type="match status" value="1"/>
</dbReference>
<feature type="compositionally biased region" description="Polar residues" evidence="16">
    <location>
        <begin position="934"/>
        <end position="943"/>
    </location>
</feature>
<dbReference type="RefSeq" id="XP_023589016.1">
    <property type="nucleotide sequence ID" value="XM_023733248.1"/>
</dbReference>
<feature type="transmembrane region" description="Helical" evidence="17">
    <location>
        <begin position="730"/>
        <end position="749"/>
    </location>
</feature>
<dbReference type="GO" id="GO:0007166">
    <property type="term" value="P:cell surface receptor signaling pathway"/>
    <property type="evidence" value="ECO:0007669"/>
    <property type="project" value="InterPro"/>
</dbReference>
<dbReference type="PROSITE" id="PS50261">
    <property type="entry name" value="G_PROTEIN_RECEP_F2_4"/>
    <property type="match status" value="1"/>
</dbReference>
<keyword evidence="14" id="KW-0325">Glycoprotein</keyword>
<feature type="transmembrane region" description="Helical" evidence="17">
    <location>
        <begin position="769"/>
        <end position="794"/>
    </location>
</feature>
<keyword evidence="12" id="KW-1015">Disulfide bond</keyword>
<keyword evidence="7" id="KW-0677">Repeat</keyword>
<feature type="transmembrane region" description="Helical" evidence="17">
    <location>
        <begin position="619"/>
        <end position="643"/>
    </location>
</feature>
<evidence type="ECO:0000256" key="15">
    <source>
        <dbReference type="ARBA" id="ARBA00023224"/>
    </source>
</evidence>
<proteinExistence type="inferred from homology"/>
<dbReference type="InterPro" id="IPR013106">
    <property type="entry name" value="Ig_V-set"/>
</dbReference>
<evidence type="ECO:0000256" key="8">
    <source>
        <dbReference type="ARBA" id="ARBA00022837"/>
    </source>
</evidence>
<reference evidence="22 23" key="1">
    <citation type="submission" date="2025-04" db="UniProtKB">
        <authorList>
            <consortium name="RefSeq"/>
        </authorList>
    </citation>
    <scope>IDENTIFICATION</scope>
</reference>
<evidence type="ECO:0000256" key="7">
    <source>
        <dbReference type="ARBA" id="ARBA00022737"/>
    </source>
</evidence>
<dbReference type="SMART" id="SM00303">
    <property type="entry name" value="GPS"/>
    <property type="match status" value="1"/>
</dbReference>
<protein>
    <submittedName>
        <fullName evidence="22 23">Adhesion G protein-coupled receptor E4-like isoform X1</fullName>
    </submittedName>
</protein>
<dbReference type="PRINTS" id="PR01128">
    <property type="entry name" value="EMR1HORMONER"/>
</dbReference>
<evidence type="ECO:0000256" key="14">
    <source>
        <dbReference type="ARBA" id="ARBA00023180"/>
    </source>
</evidence>
<feature type="transmembrane region" description="Helical" evidence="17">
    <location>
        <begin position="655"/>
        <end position="674"/>
    </location>
</feature>
<dbReference type="SMART" id="SM00409">
    <property type="entry name" value="IG"/>
    <property type="match status" value="1"/>
</dbReference>
<evidence type="ECO:0000313" key="21">
    <source>
        <dbReference type="Proteomes" id="UP000248480"/>
    </source>
</evidence>
<dbReference type="InterPro" id="IPR013783">
    <property type="entry name" value="Ig-like_fold"/>
</dbReference>
<feature type="chain" id="PRO_5044583516" evidence="18">
    <location>
        <begin position="31"/>
        <end position="943"/>
    </location>
</feature>
<evidence type="ECO:0000259" key="20">
    <source>
        <dbReference type="PROSITE" id="PS50261"/>
    </source>
</evidence>
<keyword evidence="4" id="KW-0245">EGF-like domain</keyword>
<evidence type="ECO:0000256" key="11">
    <source>
        <dbReference type="ARBA" id="ARBA00023136"/>
    </source>
</evidence>
<evidence type="ECO:0000256" key="6">
    <source>
        <dbReference type="ARBA" id="ARBA00022729"/>
    </source>
</evidence>
<keyword evidence="8" id="KW-0106">Calcium</keyword>
<dbReference type="Proteomes" id="UP000248480">
    <property type="component" value="Unplaced"/>
</dbReference>
<dbReference type="Pfam" id="PF01825">
    <property type="entry name" value="GPS"/>
    <property type="match status" value="1"/>
</dbReference>
<keyword evidence="5 17" id="KW-0812">Transmembrane</keyword>
<keyword evidence="9 17" id="KW-1133">Transmembrane helix</keyword>
<dbReference type="FunFam" id="1.20.1070.10:FF:000054">
    <property type="entry name" value="Adhesion G protein-coupled receptor E3"/>
    <property type="match status" value="1"/>
</dbReference>
<evidence type="ECO:0000313" key="23">
    <source>
        <dbReference type="RefSeq" id="XP_023589017.1"/>
    </source>
</evidence>
<dbReference type="InterPro" id="IPR046338">
    <property type="entry name" value="GAIN_dom_sf"/>
</dbReference>
<dbReference type="InterPro" id="IPR003599">
    <property type="entry name" value="Ig_sub"/>
</dbReference>
<dbReference type="Pfam" id="PF00002">
    <property type="entry name" value="7tm_2"/>
    <property type="match status" value="1"/>
</dbReference>
<dbReference type="FunFam" id="2.60.220.50:FF:000022">
    <property type="entry name" value="Adhesion G protein-coupled receptor E3"/>
    <property type="match status" value="1"/>
</dbReference>
<dbReference type="InterPro" id="IPR000203">
    <property type="entry name" value="GPS"/>
</dbReference>
<dbReference type="PROSITE" id="PS50221">
    <property type="entry name" value="GAIN_B"/>
    <property type="match status" value="1"/>
</dbReference>
<feature type="compositionally biased region" description="Basic and acidic residues" evidence="16">
    <location>
        <begin position="902"/>
        <end position="920"/>
    </location>
</feature>
<evidence type="ECO:0000256" key="12">
    <source>
        <dbReference type="ARBA" id="ARBA00023157"/>
    </source>
</evidence>
<dbReference type="SUPFAM" id="SSF81321">
    <property type="entry name" value="Family A G protein-coupled receptor-like"/>
    <property type="match status" value="1"/>
</dbReference>
<name>A0A2Y9R3F7_TRIMA</name>
<keyword evidence="21" id="KW-1185">Reference proteome</keyword>
<dbReference type="Gene3D" id="1.20.1070.10">
    <property type="entry name" value="Rhodopsin 7-helix transmembrane proteins"/>
    <property type="match status" value="1"/>
</dbReference>
<feature type="region of interest" description="Disordered" evidence="16">
    <location>
        <begin position="895"/>
        <end position="943"/>
    </location>
</feature>
<keyword evidence="3" id="KW-1003">Cell membrane</keyword>
<dbReference type="InterPro" id="IPR057244">
    <property type="entry name" value="GAIN_B"/>
</dbReference>
<feature type="signal peptide" evidence="18">
    <location>
        <begin position="1"/>
        <end position="30"/>
    </location>
</feature>
<dbReference type="PANTHER" id="PTHR12011:SF473">
    <property type="entry name" value="ADHESION G PROTEIN-COUPLED RECEPTOR E4P-RELATED"/>
    <property type="match status" value="1"/>
</dbReference>
<evidence type="ECO:0000256" key="3">
    <source>
        <dbReference type="ARBA" id="ARBA00022475"/>
    </source>
</evidence>
<evidence type="ECO:0000256" key="13">
    <source>
        <dbReference type="ARBA" id="ARBA00023170"/>
    </source>
</evidence>
<dbReference type="GO" id="GO:0005886">
    <property type="term" value="C:plasma membrane"/>
    <property type="evidence" value="ECO:0007669"/>
    <property type="project" value="UniProtKB-SubCell"/>
</dbReference>
<evidence type="ECO:0000259" key="19">
    <source>
        <dbReference type="PROSITE" id="PS50221"/>
    </source>
</evidence>
<dbReference type="GO" id="GO:0004930">
    <property type="term" value="F:G protein-coupled receptor activity"/>
    <property type="evidence" value="ECO:0007669"/>
    <property type="project" value="UniProtKB-KW"/>
</dbReference>
<comment type="similarity">
    <text evidence="2">Belongs to the G-protein coupled receptor 2 family. Adhesion G-protein coupled receptor (ADGR) subfamily.</text>
</comment>
<dbReference type="InterPro" id="IPR000832">
    <property type="entry name" value="GPCR_2_secretin-like"/>
</dbReference>
<keyword evidence="15" id="KW-0807">Transducer</keyword>
<evidence type="ECO:0000313" key="22">
    <source>
        <dbReference type="RefSeq" id="XP_023589016.1"/>
    </source>
</evidence>